<dbReference type="PROSITE" id="PS50112">
    <property type="entry name" value="PAS"/>
    <property type="match status" value="1"/>
</dbReference>
<dbReference type="CDD" id="cd01300">
    <property type="entry name" value="YtcJ_like"/>
    <property type="match status" value="1"/>
</dbReference>
<dbReference type="Gene3D" id="3.20.20.140">
    <property type="entry name" value="Metal-dependent hydrolases"/>
    <property type="match status" value="1"/>
</dbReference>
<dbReference type="Gene3D" id="3.10.310.70">
    <property type="match status" value="1"/>
</dbReference>
<dbReference type="InterPro" id="IPR013108">
    <property type="entry name" value="Amidohydro_3"/>
</dbReference>
<dbReference type="InterPro" id="IPR032466">
    <property type="entry name" value="Metal_Hydrolase"/>
</dbReference>
<gene>
    <name evidence="3" type="ORF">GS617_20695</name>
</gene>
<dbReference type="EMBL" id="WVQY01000013">
    <property type="protein sequence ID" value="NOD32692.1"/>
    <property type="molecule type" value="Genomic_DNA"/>
</dbReference>
<keyword evidence="4" id="KW-1185">Reference proteome</keyword>
<dbReference type="Proteomes" id="UP000599383">
    <property type="component" value="Unassembled WGS sequence"/>
</dbReference>
<feature type="domain" description="PAS" evidence="2">
    <location>
        <begin position="150"/>
        <end position="193"/>
    </location>
</feature>
<keyword evidence="1" id="KW-0732">Signal</keyword>
<feature type="chain" id="PRO_5047544353" evidence="1">
    <location>
        <begin position="26"/>
        <end position="565"/>
    </location>
</feature>
<dbReference type="SUPFAM" id="SSF51556">
    <property type="entry name" value="Metallo-dependent hydrolases"/>
    <property type="match status" value="1"/>
</dbReference>
<evidence type="ECO:0000313" key="3">
    <source>
        <dbReference type="EMBL" id="NOD32692.1"/>
    </source>
</evidence>
<accession>A0ABX1WH72</accession>
<dbReference type="PANTHER" id="PTHR22642">
    <property type="entry name" value="IMIDAZOLONEPROPIONASE"/>
    <property type="match status" value="1"/>
</dbReference>
<evidence type="ECO:0000259" key="2">
    <source>
        <dbReference type="PROSITE" id="PS50112"/>
    </source>
</evidence>
<dbReference type="Gene3D" id="2.30.40.10">
    <property type="entry name" value="Urease, subunit C, domain 1"/>
    <property type="match status" value="1"/>
</dbReference>
<reference evidence="3 4" key="1">
    <citation type="submission" date="2019-12" db="EMBL/GenBank/DDBJ databases">
        <title>Ruegeria JWLKs population differentiation of coral mucus and skeleton niches.</title>
        <authorList>
            <person name="Luo D."/>
        </authorList>
    </citation>
    <scope>NUCLEOTIDE SEQUENCE [LARGE SCALE GENOMIC DNA]</scope>
    <source>
        <strain evidence="3 4">HKCCD6238</strain>
    </source>
</reference>
<proteinExistence type="predicted"/>
<comment type="caution">
    <text evidence="3">The sequence shown here is derived from an EMBL/GenBank/DDBJ whole genome shotgun (WGS) entry which is preliminary data.</text>
</comment>
<feature type="signal peptide" evidence="1">
    <location>
        <begin position="1"/>
        <end position="25"/>
    </location>
</feature>
<name>A0ABX1WH72_9RHOB</name>
<dbReference type="InterPro" id="IPR000014">
    <property type="entry name" value="PAS"/>
</dbReference>
<evidence type="ECO:0000256" key="1">
    <source>
        <dbReference type="SAM" id="SignalP"/>
    </source>
</evidence>
<dbReference type="InterPro" id="IPR033932">
    <property type="entry name" value="YtcJ-like"/>
</dbReference>
<protein>
    <submittedName>
        <fullName evidence="3">Amidohydrolase family protein</fullName>
    </submittedName>
</protein>
<dbReference type="PANTHER" id="PTHR22642:SF2">
    <property type="entry name" value="PROTEIN LONG AFTER FAR-RED 3"/>
    <property type="match status" value="1"/>
</dbReference>
<organism evidence="3 4">
    <name type="scientific">Ruegeria atlantica</name>
    <dbReference type="NCBI Taxonomy" id="81569"/>
    <lineage>
        <taxon>Bacteria</taxon>
        <taxon>Pseudomonadati</taxon>
        <taxon>Pseudomonadota</taxon>
        <taxon>Alphaproteobacteria</taxon>
        <taxon>Rhodobacterales</taxon>
        <taxon>Roseobacteraceae</taxon>
        <taxon>Ruegeria</taxon>
    </lineage>
</organism>
<dbReference type="InterPro" id="IPR011059">
    <property type="entry name" value="Metal-dep_hydrolase_composite"/>
</dbReference>
<dbReference type="SUPFAM" id="SSF51338">
    <property type="entry name" value="Composite domain of metallo-dependent hydrolases"/>
    <property type="match status" value="1"/>
</dbReference>
<evidence type="ECO:0000313" key="4">
    <source>
        <dbReference type="Proteomes" id="UP000599383"/>
    </source>
</evidence>
<sequence>MKRRNFIKLSAVSSVALSMPAYVRAQTERTIVYRGGIVLPVDAAFSQHTALAVRGNRVLGVGSNDDMAALAGSGAETIDLDGRTLLPGFIEPHLHLTLLAALSDAVDIGPFVFATFDEAVAGLRQAISDLPGPEAWLVGRQFDPSLLEPSRDLTTRELDELAPDRPVFILNASGHIAYVNSIAMNLVGYTNDSEPPAGTEFGRYDDGSLNGVLFGQAAFLPILFMNEDIANIMGTGFGPAVSRVGEMVAPHGISTMTDMAAGVVTGLSELEAIRGQYDGGAMKARVRSFIFDLGAIKLGDIDPNWGNDFVRASGWKIVSDGSNQGLTGRQRAPYFSELSLGLHYVEPEDLMLRVNEVARAGWQLAIHGNGDAAIDSILNSVEYTTRNGLDMKNKRTRIEHASIIHDDQFARMAELGVHPSFLINHVHYWGHAMRDNVFGPRKVELLDRCAAAENAGLTYTIHTDAPVSPLGTLHKIRVAVARDLWKEPETILAPQERVSVESAIRAVTANAAWQCNSEDVIGSLEEGKLADMVILEEDPRAVDPTTISDIKVSETWMDGNKVYEG</sequence>
<dbReference type="RefSeq" id="WP_171364651.1">
    <property type="nucleotide sequence ID" value="NZ_WVQY01000013.1"/>
</dbReference>
<dbReference type="Pfam" id="PF07969">
    <property type="entry name" value="Amidohydro_3"/>
    <property type="match status" value="1"/>
</dbReference>